<reference evidence="10 12" key="1">
    <citation type="journal article" date="2016" name="Genome Biol. Evol.">
        <title>Divergent and convergent evolution of fungal pathogenicity.</title>
        <authorList>
            <person name="Shang Y."/>
            <person name="Xiao G."/>
            <person name="Zheng P."/>
            <person name="Cen K."/>
            <person name="Zhan S."/>
            <person name="Wang C."/>
        </authorList>
    </citation>
    <scope>NUCLEOTIDE SEQUENCE [LARGE SCALE GENOMIC DNA]</scope>
    <source>
        <strain evidence="10 12">RCEF 4871</strain>
    </source>
</reference>
<dbReference type="Gene3D" id="3.30.200.20">
    <property type="entry name" value="Phosphorylase Kinase, domain 1"/>
    <property type="match status" value="1"/>
</dbReference>
<keyword evidence="6" id="KW-0067">ATP-binding</keyword>
<comment type="catalytic activity">
    <reaction evidence="8">
        <text>L-seryl-[protein] + ATP = O-phospho-L-seryl-[protein] + ADP + H(+)</text>
        <dbReference type="Rhea" id="RHEA:17989"/>
        <dbReference type="Rhea" id="RHEA-COMP:9863"/>
        <dbReference type="Rhea" id="RHEA-COMP:11604"/>
        <dbReference type="ChEBI" id="CHEBI:15378"/>
        <dbReference type="ChEBI" id="CHEBI:29999"/>
        <dbReference type="ChEBI" id="CHEBI:30616"/>
        <dbReference type="ChEBI" id="CHEBI:83421"/>
        <dbReference type="ChEBI" id="CHEBI:456216"/>
        <dbReference type="EC" id="2.7.11.1"/>
    </reaction>
</comment>
<name>A0A166ZYE3_METRR</name>
<dbReference type="PANTHER" id="PTHR47634:SF9">
    <property type="entry name" value="PROTEIN KINASE DOMAIN-CONTAINING PROTEIN-RELATED"/>
    <property type="match status" value="1"/>
</dbReference>
<dbReference type="InterPro" id="IPR051334">
    <property type="entry name" value="SRPK"/>
</dbReference>
<protein>
    <recommendedName>
        <fullName evidence="1">non-specific serine/threonine protein kinase</fullName>
        <ecNumber evidence="1">2.7.11.1</ecNumber>
    </recommendedName>
</protein>
<keyword evidence="12" id="KW-1185">Reference proteome</keyword>
<dbReference type="GO" id="GO:0000245">
    <property type="term" value="P:spliceosomal complex assembly"/>
    <property type="evidence" value="ECO:0007669"/>
    <property type="project" value="TreeGrafter"/>
</dbReference>
<comment type="catalytic activity">
    <reaction evidence="7">
        <text>L-threonyl-[protein] + ATP = O-phospho-L-threonyl-[protein] + ADP + H(+)</text>
        <dbReference type="Rhea" id="RHEA:46608"/>
        <dbReference type="Rhea" id="RHEA-COMP:11060"/>
        <dbReference type="Rhea" id="RHEA-COMP:11605"/>
        <dbReference type="ChEBI" id="CHEBI:15378"/>
        <dbReference type="ChEBI" id="CHEBI:30013"/>
        <dbReference type="ChEBI" id="CHEBI:30616"/>
        <dbReference type="ChEBI" id="CHEBI:61977"/>
        <dbReference type="ChEBI" id="CHEBI:456216"/>
        <dbReference type="EC" id="2.7.11.1"/>
    </reaction>
</comment>
<dbReference type="SMART" id="SM00220">
    <property type="entry name" value="S_TKc"/>
    <property type="match status" value="1"/>
</dbReference>
<dbReference type="STRING" id="1081105.A0A166ZYE3"/>
<gene>
    <name evidence="11" type="ORF">ED733_004841</name>
    <name evidence="10" type="ORF">NOR_06757</name>
</gene>
<dbReference type="GO" id="GO:0050684">
    <property type="term" value="P:regulation of mRNA processing"/>
    <property type="evidence" value="ECO:0007669"/>
    <property type="project" value="TreeGrafter"/>
</dbReference>
<dbReference type="GO" id="GO:0004674">
    <property type="term" value="F:protein serine/threonine kinase activity"/>
    <property type="evidence" value="ECO:0007669"/>
    <property type="project" value="UniProtKB-KW"/>
</dbReference>
<proteinExistence type="predicted"/>
<keyword evidence="4" id="KW-0547">Nucleotide-binding</keyword>
<dbReference type="InterPro" id="IPR011009">
    <property type="entry name" value="Kinase-like_dom_sf"/>
</dbReference>
<evidence type="ECO:0000256" key="4">
    <source>
        <dbReference type="ARBA" id="ARBA00022741"/>
    </source>
</evidence>
<dbReference type="OrthoDB" id="5979581at2759"/>
<keyword evidence="3" id="KW-0808">Transferase</keyword>
<evidence type="ECO:0000256" key="1">
    <source>
        <dbReference type="ARBA" id="ARBA00012513"/>
    </source>
</evidence>
<dbReference type="Proteomes" id="UP000317257">
    <property type="component" value="Unassembled WGS sequence"/>
</dbReference>
<evidence type="ECO:0000256" key="7">
    <source>
        <dbReference type="ARBA" id="ARBA00047899"/>
    </source>
</evidence>
<reference evidence="13" key="2">
    <citation type="submission" date="2018-12" db="EMBL/GenBank/DDBJ databases">
        <title>The complete genome of Metarhizium rileyi, a key fungal pathogen of Lepidoptera.</title>
        <authorList>
            <person name="Binneck E."/>
            <person name="Lastra C.C.L."/>
            <person name="Sosa-Gomez D.R."/>
        </authorList>
    </citation>
    <scope>NUCLEOTIDE SEQUENCE [LARGE SCALE GENOMIC DNA]</scope>
    <source>
        <strain evidence="13">Cep018-CH2</strain>
    </source>
</reference>
<evidence type="ECO:0000259" key="9">
    <source>
        <dbReference type="PROSITE" id="PS50011"/>
    </source>
</evidence>
<dbReference type="EC" id="2.7.11.1" evidence="1"/>
<evidence type="ECO:0000313" key="10">
    <source>
        <dbReference type="EMBL" id="OAA38367.1"/>
    </source>
</evidence>
<accession>A0A5C6G8E0</accession>
<feature type="domain" description="Protein kinase" evidence="9">
    <location>
        <begin position="47"/>
        <end position="329"/>
    </location>
</feature>
<dbReference type="PANTHER" id="PTHR47634">
    <property type="entry name" value="PROTEIN KINASE DOMAIN-CONTAINING PROTEIN-RELATED"/>
    <property type="match status" value="1"/>
</dbReference>
<dbReference type="InterPro" id="IPR000719">
    <property type="entry name" value="Prot_kinase_dom"/>
</dbReference>
<organism evidence="10 12">
    <name type="scientific">Metarhizium rileyi (strain RCEF 4871)</name>
    <name type="common">Nomuraea rileyi</name>
    <dbReference type="NCBI Taxonomy" id="1649241"/>
    <lineage>
        <taxon>Eukaryota</taxon>
        <taxon>Fungi</taxon>
        <taxon>Dikarya</taxon>
        <taxon>Ascomycota</taxon>
        <taxon>Pezizomycotina</taxon>
        <taxon>Sordariomycetes</taxon>
        <taxon>Hypocreomycetidae</taxon>
        <taxon>Hypocreales</taxon>
        <taxon>Clavicipitaceae</taxon>
        <taxon>Metarhizium</taxon>
    </lineage>
</organism>
<evidence type="ECO:0000256" key="5">
    <source>
        <dbReference type="ARBA" id="ARBA00022777"/>
    </source>
</evidence>
<evidence type="ECO:0000313" key="13">
    <source>
        <dbReference type="Proteomes" id="UP000317257"/>
    </source>
</evidence>
<evidence type="ECO:0000256" key="8">
    <source>
        <dbReference type="ARBA" id="ARBA00048679"/>
    </source>
</evidence>
<dbReference type="Gene3D" id="1.10.510.10">
    <property type="entry name" value="Transferase(Phosphotransferase) domain 1"/>
    <property type="match status" value="1"/>
</dbReference>
<sequence>MSPTQEAADTSARRPRDLRDSHEPFELYRTDGYCPIILHQLLNQRRYQVIAKLGWDLWSTTWFALDIAPEDGHTFVAIRIFTAEKSQTLASNLEVQCLHKALYDATLAVPFLIETFSHQSRNGLHRCFVTDIYGPTLKSVVSEYSGRRGNGLRVDVIFMVAEQLLEAIAKIHEAGYGHGDIRCANIAFTLSTACRRNVHALLQVIGTPSFSDITGPNDEPLTPSLPTQAVLKSHFNWFEEEIENIRLINSFEAFTIEKRPISSSQLLTSLEYHAPELLFTGGCDEKIDLWCAGIVIYNTIFSDGPFKNINSQVMLIEQMIGFMEDLPEV</sequence>
<evidence type="ECO:0000256" key="6">
    <source>
        <dbReference type="ARBA" id="ARBA00022840"/>
    </source>
</evidence>
<evidence type="ECO:0000313" key="11">
    <source>
        <dbReference type="EMBL" id="TWU73337.1"/>
    </source>
</evidence>
<dbReference type="AlphaFoldDB" id="A0A166ZYE3"/>
<dbReference type="OMA" id="RTGCMIY"/>
<keyword evidence="5" id="KW-0418">Kinase</keyword>
<dbReference type="Proteomes" id="UP000243498">
    <property type="component" value="Unassembled WGS sequence"/>
</dbReference>
<comment type="caution">
    <text evidence="10">The sequence shown here is derived from an EMBL/GenBank/DDBJ whole genome shotgun (WGS) entry which is preliminary data.</text>
</comment>
<dbReference type="EMBL" id="AZHC01000026">
    <property type="protein sequence ID" value="OAA38367.1"/>
    <property type="molecule type" value="Genomic_DNA"/>
</dbReference>
<dbReference type="GO" id="GO:0005524">
    <property type="term" value="F:ATP binding"/>
    <property type="evidence" value="ECO:0007669"/>
    <property type="project" value="UniProtKB-KW"/>
</dbReference>
<evidence type="ECO:0000256" key="3">
    <source>
        <dbReference type="ARBA" id="ARBA00022679"/>
    </source>
</evidence>
<dbReference type="SUPFAM" id="SSF56112">
    <property type="entry name" value="Protein kinase-like (PK-like)"/>
    <property type="match status" value="1"/>
</dbReference>
<accession>A0A166ZYE3</accession>
<dbReference type="PROSITE" id="PS50011">
    <property type="entry name" value="PROTEIN_KINASE_DOM"/>
    <property type="match status" value="1"/>
</dbReference>
<reference evidence="11" key="3">
    <citation type="journal article" date="2019" name="Microbiol. Resour. Announc.">
        <title>Genome Sequence of Metarhizium rileyi, a Microbial Control Agent for Lepidoptera.</title>
        <authorList>
            <person name="Binneck E."/>
            <person name="Lastra C.C.L."/>
            <person name="Sosa-Gomez D.R."/>
        </authorList>
    </citation>
    <scope>NUCLEOTIDE SEQUENCE</scope>
    <source>
        <strain evidence="11">Cep018-CH2</strain>
    </source>
</reference>
<evidence type="ECO:0000313" key="12">
    <source>
        <dbReference type="Proteomes" id="UP000243498"/>
    </source>
</evidence>
<evidence type="ECO:0000256" key="2">
    <source>
        <dbReference type="ARBA" id="ARBA00022527"/>
    </source>
</evidence>
<dbReference type="EMBL" id="SBHS01000019">
    <property type="protein sequence ID" value="TWU73337.1"/>
    <property type="molecule type" value="Genomic_DNA"/>
</dbReference>
<keyword evidence="2" id="KW-0723">Serine/threonine-protein kinase</keyword>